<dbReference type="EMBL" id="AP022314">
    <property type="protein sequence ID" value="BBU22298.1"/>
    <property type="molecule type" value="Genomic_DNA"/>
</dbReference>
<accession>A0AAD1M0R5</accession>
<sequence>MADIDGEIEHARRRSLITVIPRRRQSARVQTHHRVKQ</sequence>
<protein>
    <submittedName>
        <fullName evidence="1">Uncharacterized protein</fullName>
    </submittedName>
</protein>
<dbReference type="AlphaFoldDB" id="A0AAD1M0R5"/>
<gene>
    <name evidence="1" type="ORF">MYXE_20880</name>
</gene>
<proteinExistence type="predicted"/>
<evidence type="ECO:0000313" key="1">
    <source>
        <dbReference type="EMBL" id="BBU22298.1"/>
    </source>
</evidence>
<name>A0AAD1M0R5_MYCXE</name>
<evidence type="ECO:0000313" key="2">
    <source>
        <dbReference type="Proteomes" id="UP000464624"/>
    </source>
</evidence>
<dbReference type="KEGG" id="mxe:MYXE_20880"/>
<organism evidence="1 2">
    <name type="scientific">Mycobacterium xenopi</name>
    <dbReference type="NCBI Taxonomy" id="1789"/>
    <lineage>
        <taxon>Bacteria</taxon>
        <taxon>Bacillati</taxon>
        <taxon>Actinomycetota</taxon>
        <taxon>Actinomycetes</taxon>
        <taxon>Mycobacteriales</taxon>
        <taxon>Mycobacteriaceae</taxon>
        <taxon>Mycobacterium</taxon>
    </lineage>
</organism>
<reference evidence="1 2" key="1">
    <citation type="submission" date="2019-12" db="EMBL/GenBank/DDBJ databases">
        <title>Complete genome sequence of Mycolicibacterium xenopi str. JCM15661T.</title>
        <authorList>
            <person name="Yoshida M."/>
            <person name="Fukano H."/>
            <person name="Asakura T."/>
            <person name="Hoshino Y."/>
        </authorList>
    </citation>
    <scope>NUCLEOTIDE SEQUENCE [LARGE SCALE GENOMIC DNA]</scope>
    <source>
        <strain evidence="1 2">JCM 15661T</strain>
    </source>
</reference>
<dbReference type="Proteomes" id="UP000464624">
    <property type="component" value="Chromosome"/>
</dbReference>